<evidence type="ECO:0000313" key="8">
    <source>
        <dbReference type="Proteomes" id="UP001622594"/>
    </source>
</evidence>
<feature type="transmembrane region" description="Helical" evidence="6">
    <location>
        <begin position="43"/>
        <end position="63"/>
    </location>
</feature>
<keyword evidence="8" id="KW-1185">Reference proteome</keyword>
<dbReference type="RefSeq" id="WP_331717842.1">
    <property type="nucleotide sequence ID" value="NZ_CP108189.1"/>
</dbReference>
<evidence type="ECO:0000256" key="6">
    <source>
        <dbReference type="SAM" id="Phobius"/>
    </source>
</evidence>
<protein>
    <submittedName>
        <fullName evidence="7">DoxX family membrane protein</fullName>
    </submittedName>
</protein>
<keyword evidence="2 6" id="KW-0812">Transmembrane</keyword>
<keyword evidence="7" id="KW-0614">Plasmid</keyword>
<feature type="transmembrane region" description="Helical" evidence="6">
    <location>
        <begin position="118"/>
        <end position="137"/>
    </location>
</feature>
<keyword evidence="4 6" id="KW-0472">Membrane</keyword>
<name>A0ABZ1LQW7_9ACTN</name>
<proteinExistence type="predicted"/>
<dbReference type="EMBL" id="CP108189">
    <property type="protein sequence ID" value="WTR75831.1"/>
    <property type="molecule type" value="Genomic_DNA"/>
</dbReference>
<accession>A0ABZ1LQW7</accession>
<gene>
    <name evidence="7" type="ORF">OG814_41990</name>
</gene>
<dbReference type="Pfam" id="PF07681">
    <property type="entry name" value="DoxX"/>
    <property type="match status" value="1"/>
</dbReference>
<dbReference type="Proteomes" id="UP001622594">
    <property type="component" value="Plasmid unnamed1"/>
</dbReference>
<keyword evidence="3 6" id="KW-1133">Transmembrane helix</keyword>
<organism evidence="7 8">
    <name type="scientific">Streptomyces zaomyceticus</name>
    <dbReference type="NCBI Taxonomy" id="68286"/>
    <lineage>
        <taxon>Bacteria</taxon>
        <taxon>Bacillati</taxon>
        <taxon>Actinomycetota</taxon>
        <taxon>Actinomycetes</taxon>
        <taxon>Kitasatosporales</taxon>
        <taxon>Streptomycetaceae</taxon>
        <taxon>Streptomyces</taxon>
    </lineage>
</organism>
<evidence type="ECO:0000256" key="2">
    <source>
        <dbReference type="ARBA" id="ARBA00022692"/>
    </source>
</evidence>
<feature type="transmembrane region" description="Helical" evidence="6">
    <location>
        <begin position="89"/>
        <end position="111"/>
    </location>
</feature>
<sequence length="170" mass="18316">MARTRPLPTPRTDETLTPLPAASPRSRATLLHRAAEYYRPRSVAALRISTGLIFLCFGALKLIPSASPAEHIAVQATTKLTLGLLPPHILLPALATAEICIGLALLTGILLRYALAAFYLHMTGVFASLFLLPDAMWHHGTPTLEGQYVLKNIVLIAACLAVTADELTTR</sequence>
<evidence type="ECO:0000256" key="3">
    <source>
        <dbReference type="ARBA" id="ARBA00022989"/>
    </source>
</evidence>
<geneLocation type="plasmid" evidence="7 8">
    <name>unnamed1</name>
</geneLocation>
<evidence type="ECO:0000256" key="5">
    <source>
        <dbReference type="SAM" id="MobiDB-lite"/>
    </source>
</evidence>
<comment type="subcellular location">
    <subcellularLocation>
        <location evidence="1">Membrane</location>
        <topology evidence="1">Multi-pass membrane protein</topology>
    </subcellularLocation>
</comment>
<reference evidence="7 8" key="1">
    <citation type="submission" date="2022-10" db="EMBL/GenBank/DDBJ databases">
        <title>The complete genomes of actinobacterial strains from the NBC collection.</title>
        <authorList>
            <person name="Joergensen T.S."/>
            <person name="Alvarez Arevalo M."/>
            <person name="Sterndorff E.B."/>
            <person name="Faurdal D."/>
            <person name="Vuksanovic O."/>
            <person name="Mourched A.-S."/>
            <person name="Charusanti P."/>
            <person name="Shaw S."/>
            <person name="Blin K."/>
            <person name="Weber T."/>
        </authorList>
    </citation>
    <scope>NUCLEOTIDE SEQUENCE [LARGE SCALE GENOMIC DNA]</scope>
    <source>
        <strain evidence="7 8">NBC_00123</strain>
        <plasmid evidence="7 8">unnamed1</plasmid>
    </source>
</reference>
<feature type="region of interest" description="Disordered" evidence="5">
    <location>
        <begin position="1"/>
        <end position="21"/>
    </location>
</feature>
<evidence type="ECO:0000256" key="1">
    <source>
        <dbReference type="ARBA" id="ARBA00004141"/>
    </source>
</evidence>
<evidence type="ECO:0000256" key="4">
    <source>
        <dbReference type="ARBA" id="ARBA00023136"/>
    </source>
</evidence>
<dbReference type="InterPro" id="IPR032808">
    <property type="entry name" value="DoxX"/>
</dbReference>
<evidence type="ECO:0000313" key="7">
    <source>
        <dbReference type="EMBL" id="WTR75831.1"/>
    </source>
</evidence>